<dbReference type="Pfam" id="PF00015">
    <property type="entry name" value="MCPsignal"/>
    <property type="match status" value="1"/>
</dbReference>
<evidence type="ECO:0000259" key="3">
    <source>
        <dbReference type="PROSITE" id="PS50111"/>
    </source>
</evidence>
<evidence type="ECO:0000256" key="1">
    <source>
        <dbReference type="ARBA" id="ARBA00023224"/>
    </source>
</evidence>
<dbReference type="PROSITE" id="PS50111">
    <property type="entry name" value="CHEMOTAXIS_TRANSDUC_2"/>
    <property type="match status" value="1"/>
</dbReference>
<protein>
    <submittedName>
        <fullName evidence="4">Methyl-accepting chemotaxis protein</fullName>
    </submittedName>
</protein>
<dbReference type="GO" id="GO:0016020">
    <property type="term" value="C:membrane"/>
    <property type="evidence" value="ECO:0007669"/>
    <property type="project" value="InterPro"/>
</dbReference>
<dbReference type="Proteomes" id="UP000238916">
    <property type="component" value="Unassembled WGS sequence"/>
</dbReference>
<dbReference type="PANTHER" id="PTHR32089:SF112">
    <property type="entry name" value="LYSOZYME-LIKE PROTEIN-RELATED"/>
    <property type="match status" value="1"/>
</dbReference>
<evidence type="ECO:0000313" key="5">
    <source>
        <dbReference type="Proteomes" id="UP000238916"/>
    </source>
</evidence>
<dbReference type="GO" id="GO:0007165">
    <property type="term" value="P:signal transduction"/>
    <property type="evidence" value="ECO:0007669"/>
    <property type="project" value="UniProtKB-KW"/>
</dbReference>
<dbReference type="EMBL" id="OMOF01000002">
    <property type="protein sequence ID" value="SPF31365.1"/>
    <property type="molecule type" value="Genomic_DNA"/>
</dbReference>
<reference evidence="5" key="1">
    <citation type="submission" date="2018-02" db="EMBL/GenBank/DDBJ databases">
        <authorList>
            <person name="Hausmann B."/>
        </authorList>
    </citation>
    <scope>NUCLEOTIDE SEQUENCE [LARGE SCALE GENOMIC DNA]</scope>
    <source>
        <strain evidence="5">Peat soil MAG SbF1</strain>
    </source>
</reference>
<dbReference type="SUPFAM" id="SSF58104">
    <property type="entry name" value="Methyl-accepting chemotaxis protein (MCP) signaling domain"/>
    <property type="match status" value="1"/>
</dbReference>
<dbReference type="AlphaFoldDB" id="A0A2U3JVD6"/>
<dbReference type="InterPro" id="IPR029151">
    <property type="entry name" value="Sensor-like_sf"/>
</dbReference>
<organism evidence="4 5">
    <name type="scientific">Candidatus Desulfosporosinus infrequens</name>
    <dbReference type="NCBI Taxonomy" id="2043169"/>
    <lineage>
        <taxon>Bacteria</taxon>
        <taxon>Bacillati</taxon>
        <taxon>Bacillota</taxon>
        <taxon>Clostridia</taxon>
        <taxon>Eubacteriales</taxon>
        <taxon>Desulfitobacteriaceae</taxon>
        <taxon>Desulfosporosinus</taxon>
    </lineage>
</organism>
<dbReference type="PANTHER" id="PTHR32089">
    <property type="entry name" value="METHYL-ACCEPTING CHEMOTAXIS PROTEIN MCPB"/>
    <property type="match status" value="1"/>
</dbReference>
<accession>A0A2U3JVD6</accession>
<name>A0A2U3JVD6_9FIRM</name>
<dbReference type="InterPro" id="IPR004089">
    <property type="entry name" value="MCPsignal_dom"/>
</dbReference>
<evidence type="ECO:0000256" key="2">
    <source>
        <dbReference type="PROSITE-ProRule" id="PRU00284"/>
    </source>
</evidence>
<gene>
    <name evidence="4" type="ORF">SBF1_100001</name>
</gene>
<dbReference type="SUPFAM" id="SSF103190">
    <property type="entry name" value="Sensory domain-like"/>
    <property type="match status" value="1"/>
</dbReference>
<dbReference type="OrthoDB" id="3192at2"/>
<dbReference type="Gene3D" id="1.10.287.950">
    <property type="entry name" value="Methyl-accepting chemotaxis protein"/>
    <property type="match status" value="1"/>
</dbReference>
<keyword evidence="1 2" id="KW-0807">Transducer</keyword>
<feature type="domain" description="Methyl-accepting transducer" evidence="3">
    <location>
        <begin position="158"/>
        <end position="271"/>
    </location>
</feature>
<sequence length="271" mass="28938">MNLEQAVTIAPFLHQLYEQDITVLVVNTEHVIKTNINPDLDIGVHEGDALSEKSGAYKALSTGKRVVARVNNKALFKIPYIAIAAPLFDNNKAVGAISVIISTEKYDKLVTIGEEVLSAIEEVFATSENLSAQSEELAATAKDMNSETVQVLNDITHVSSIASTIKSISKQSNILGINASIESARAGENGLGFKVVAEEVRKLAEHTKGSATNIEDDIKRVKDSVNSLIDSVAQLSVVSESQAVGATELTKALGYISQLAQNLVEMGGDME</sequence>
<proteinExistence type="predicted"/>
<evidence type="ECO:0000313" key="4">
    <source>
        <dbReference type="EMBL" id="SPF31365.1"/>
    </source>
</evidence>
<dbReference type="SMART" id="SM00283">
    <property type="entry name" value="MA"/>
    <property type="match status" value="1"/>
</dbReference>